<dbReference type="EMBL" id="JBHTLM010000033">
    <property type="protein sequence ID" value="MFD1179512.1"/>
    <property type="molecule type" value="Genomic_DNA"/>
</dbReference>
<dbReference type="PANTHER" id="PTHR30050">
    <property type="entry name" value="CHROMOSOMAL REPLICATION INITIATOR PROTEIN DNAA"/>
    <property type="match status" value="1"/>
</dbReference>
<organism evidence="2 3">
    <name type="scientific">Paenibacillus puldeungensis</name>
    <dbReference type="NCBI Taxonomy" id="696536"/>
    <lineage>
        <taxon>Bacteria</taxon>
        <taxon>Bacillati</taxon>
        <taxon>Bacillota</taxon>
        <taxon>Bacilli</taxon>
        <taxon>Bacillales</taxon>
        <taxon>Paenibacillaceae</taxon>
        <taxon>Paenibacillus</taxon>
    </lineage>
</organism>
<dbReference type="SMART" id="SM00382">
    <property type="entry name" value="AAA"/>
    <property type="match status" value="1"/>
</dbReference>
<dbReference type="NCBIfam" id="NF005378">
    <property type="entry name" value="PRK06921.1"/>
    <property type="match status" value="1"/>
</dbReference>
<name>A0ABW3S3Z0_9BACL</name>
<dbReference type="InterPro" id="IPR002611">
    <property type="entry name" value="IstB_ATP-bd"/>
</dbReference>
<sequence>MVDRIERLRASTKRQTSESSAMKNLQGSYKCEYCKDTGDIWIDTWTLRECNHCNARKMKDIQRKIKAAQITDEFKSKTFKSFDVSDRPEQIKEAKKVAQSYVLAFPKIRKDKQNGIALMGNPGCGKTHLLAAVSNNLLDNGIEVFYFPWVEGMKELTSAGFEEKQEIIQRMQKCEVLFLDDLFKGRGKPTDYQFETAWAVLNYRYLNNLPIMVSTERSISDLLDIDEAMGSRIAEVTRAYKAVINGSREEMNWRIRGMGEANGTN</sequence>
<keyword evidence="2" id="KW-0547">Nucleotide-binding</keyword>
<dbReference type="PRINTS" id="PR00051">
    <property type="entry name" value="DNAA"/>
</dbReference>
<dbReference type="InterPro" id="IPR020591">
    <property type="entry name" value="Chromosome_initiator_DnaA-like"/>
</dbReference>
<keyword evidence="2" id="KW-0067">ATP-binding</keyword>
<dbReference type="RefSeq" id="WP_379321937.1">
    <property type="nucleotide sequence ID" value="NZ_JBHTLM010000033.1"/>
</dbReference>
<dbReference type="Pfam" id="PF01695">
    <property type="entry name" value="IstB_IS21"/>
    <property type="match status" value="1"/>
</dbReference>
<evidence type="ECO:0000313" key="3">
    <source>
        <dbReference type="Proteomes" id="UP001597262"/>
    </source>
</evidence>
<dbReference type="SUPFAM" id="SSF52540">
    <property type="entry name" value="P-loop containing nucleoside triphosphate hydrolases"/>
    <property type="match status" value="1"/>
</dbReference>
<dbReference type="InterPro" id="IPR027417">
    <property type="entry name" value="P-loop_NTPase"/>
</dbReference>
<reference evidence="3" key="1">
    <citation type="journal article" date="2019" name="Int. J. Syst. Evol. Microbiol.">
        <title>The Global Catalogue of Microorganisms (GCM) 10K type strain sequencing project: providing services to taxonomists for standard genome sequencing and annotation.</title>
        <authorList>
            <consortium name="The Broad Institute Genomics Platform"/>
            <consortium name="The Broad Institute Genome Sequencing Center for Infectious Disease"/>
            <person name="Wu L."/>
            <person name="Ma J."/>
        </authorList>
    </citation>
    <scope>NUCLEOTIDE SEQUENCE [LARGE SCALE GENOMIC DNA]</scope>
    <source>
        <strain evidence="3">CCUG 59189</strain>
    </source>
</reference>
<keyword evidence="3" id="KW-1185">Reference proteome</keyword>
<dbReference type="CDD" id="cd00009">
    <property type="entry name" value="AAA"/>
    <property type="match status" value="1"/>
</dbReference>
<accession>A0ABW3S3Z0</accession>
<feature type="domain" description="AAA+ ATPase" evidence="1">
    <location>
        <begin position="112"/>
        <end position="243"/>
    </location>
</feature>
<gene>
    <name evidence="2" type="ORF">ACFQ3W_24890</name>
</gene>
<dbReference type="PANTHER" id="PTHR30050:SF10">
    <property type="entry name" value="PHAGE-LIKE ELEMENT PBSX PROTEIN XKDC"/>
    <property type="match status" value="1"/>
</dbReference>
<dbReference type="Gene3D" id="3.40.50.300">
    <property type="entry name" value="P-loop containing nucleotide triphosphate hydrolases"/>
    <property type="match status" value="1"/>
</dbReference>
<evidence type="ECO:0000313" key="2">
    <source>
        <dbReference type="EMBL" id="MFD1179512.1"/>
    </source>
</evidence>
<protein>
    <submittedName>
        <fullName evidence="2">ATP-binding protein</fullName>
    </submittedName>
</protein>
<comment type="caution">
    <text evidence="2">The sequence shown here is derived from an EMBL/GenBank/DDBJ whole genome shotgun (WGS) entry which is preliminary data.</text>
</comment>
<dbReference type="InterPro" id="IPR003593">
    <property type="entry name" value="AAA+_ATPase"/>
</dbReference>
<dbReference type="Proteomes" id="UP001597262">
    <property type="component" value="Unassembled WGS sequence"/>
</dbReference>
<dbReference type="GO" id="GO:0005524">
    <property type="term" value="F:ATP binding"/>
    <property type="evidence" value="ECO:0007669"/>
    <property type="project" value="UniProtKB-KW"/>
</dbReference>
<proteinExistence type="predicted"/>
<evidence type="ECO:0000259" key="1">
    <source>
        <dbReference type="SMART" id="SM00382"/>
    </source>
</evidence>